<keyword evidence="5" id="KW-1185">Reference proteome</keyword>
<protein>
    <submittedName>
        <fullName evidence="4">Methyl-accepting chemotaxis protein</fullName>
    </submittedName>
</protein>
<proteinExistence type="predicted"/>
<dbReference type="SUPFAM" id="SSF58104">
    <property type="entry name" value="Methyl-accepting chemotaxis protein (MCP) signaling domain"/>
    <property type="match status" value="1"/>
</dbReference>
<evidence type="ECO:0000313" key="4">
    <source>
        <dbReference type="EMBL" id="KIL75864.1"/>
    </source>
</evidence>
<evidence type="ECO:0000256" key="2">
    <source>
        <dbReference type="PROSITE-ProRule" id="PRU00284"/>
    </source>
</evidence>
<dbReference type="Gene3D" id="1.10.287.950">
    <property type="entry name" value="Methyl-accepting chemotaxis protein"/>
    <property type="match status" value="1"/>
</dbReference>
<reference evidence="4 5" key="1">
    <citation type="submission" date="2015-01" db="EMBL/GenBank/DDBJ databases">
        <title>Genome Assembly of Bacillus badius MTCC 1458.</title>
        <authorList>
            <person name="Verma A."/>
            <person name="Khatri I."/>
            <person name="Mual P."/>
            <person name="Subramanian S."/>
            <person name="Krishnamurthi S."/>
        </authorList>
    </citation>
    <scope>NUCLEOTIDE SEQUENCE [LARGE SCALE GENOMIC DNA]</scope>
    <source>
        <strain evidence="4 5">MTCC 1458</strain>
    </source>
</reference>
<dbReference type="Proteomes" id="UP000031982">
    <property type="component" value="Unassembled WGS sequence"/>
</dbReference>
<gene>
    <name evidence="4" type="ORF">SD77_2704</name>
</gene>
<evidence type="ECO:0000256" key="1">
    <source>
        <dbReference type="ARBA" id="ARBA00023224"/>
    </source>
</evidence>
<dbReference type="PROSITE" id="PS50111">
    <property type="entry name" value="CHEMOTAXIS_TRANSDUC_2"/>
    <property type="match status" value="1"/>
</dbReference>
<feature type="domain" description="Methyl-accepting transducer" evidence="3">
    <location>
        <begin position="116"/>
        <end position="287"/>
    </location>
</feature>
<name>A0ABR5APU2_BACBA</name>
<dbReference type="EMBL" id="JXLP01000021">
    <property type="protein sequence ID" value="KIL75864.1"/>
    <property type="molecule type" value="Genomic_DNA"/>
</dbReference>
<keyword evidence="1 2" id="KW-0807">Transducer</keyword>
<dbReference type="SUPFAM" id="SSF103190">
    <property type="entry name" value="Sensory domain-like"/>
    <property type="match status" value="1"/>
</dbReference>
<dbReference type="InterPro" id="IPR029151">
    <property type="entry name" value="Sensor-like_sf"/>
</dbReference>
<dbReference type="Pfam" id="PF00015">
    <property type="entry name" value="MCPsignal"/>
    <property type="match status" value="1"/>
</dbReference>
<sequence length="287" mass="30674">MTHAVQQTEQEAEIIEAFIKVAPFLNRLIHEDITVGVYDTEKLILNIPASTFSLNVHPGDPLMEGDIITDAIKNNEEKSAIVPKELFGFPLIARAIPLHDQNGKVVGGVGVGTSLEKSNQLLEVAEDLSAIAEETEASIEEIASSVTTLADNVTGVADQIKGVSLSTEEIGKISTVVRNLSDQSNLLGLNAAIEAARAGEAGRGFSVVANEIRKLATNSKENVSQIDTITKSIQELILKLDQGFSGIHHLTDTQAAAIQEFSATIQEVSRSAQNLAKMAERLLKAAD</sequence>
<dbReference type="PANTHER" id="PTHR32089:SF112">
    <property type="entry name" value="LYSOZYME-LIKE PROTEIN-RELATED"/>
    <property type="match status" value="1"/>
</dbReference>
<dbReference type="InterPro" id="IPR004089">
    <property type="entry name" value="MCPsignal_dom"/>
</dbReference>
<comment type="caution">
    <text evidence="4">The sequence shown here is derived from an EMBL/GenBank/DDBJ whole genome shotgun (WGS) entry which is preliminary data.</text>
</comment>
<accession>A0ABR5APU2</accession>
<dbReference type="PANTHER" id="PTHR32089">
    <property type="entry name" value="METHYL-ACCEPTING CHEMOTAXIS PROTEIN MCPB"/>
    <property type="match status" value="1"/>
</dbReference>
<dbReference type="SMART" id="SM00283">
    <property type="entry name" value="MA"/>
    <property type="match status" value="1"/>
</dbReference>
<evidence type="ECO:0000259" key="3">
    <source>
        <dbReference type="PROSITE" id="PS50111"/>
    </source>
</evidence>
<evidence type="ECO:0000313" key="5">
    <source>
        <dbReference type="Proteomes" id="UP000031982"/>
    </source>
</evidence>
<organism evidence="4 5">
    <name type="scientific">Bacillus badius</name>
    <dbReference type="NCBI Taxonomy" id="1455"/>
    <lineage>
        <taxon>Bacteria</taxon>
        <taxon>Bacillati</taxon>
        <taxon>Bacillota</taxon>
        <taxon>Bacilli</taxon>
        <taxon>Bacillales</taxon>
        <taxon>Bacillaceae</taxon>
        <taxon>Pseudobacillus</taxon>
    </lineage>
</organism>